<evidence type="ECO:0000256" key="2">
    <source>
        <dbReference type="SAM" id="MobiDB-lite"/>
    </source>
</evidence>
<sequence length="377" mass="44400">MQKDEIVEENAEPVWLQEDFELTWPIWHMLPYGDRKALANKYGYKTIGDFEEYMTLRRAVDETIDEQQPYQNEQIYGIAGDCVTNHDASRDDAKSSTDEDDDDEDEEEDAIENEKTLLDEESLRNKEELEDMTAEELIDSGGLILTLPEDLAHHLFSFLPVYMFARLALVTPYWKHFARTEYVYKKLCERCYLQAAKRKVLNVSRFGGSYRSMLMGRPRVRTAGGLYVLKYAQVKKIQRDMWTEIPFGSILETVYYRYISFNENGTLVYALTTTRPHEMIPRLIKMKVTGEPDRSAVMGHYQMQKNSVVVIATQEWHTVKMEFTIQNQSIWGRYGGLTFDRHLSSRSGDFDEYWSRDIVEYKVPYENSFRFLRDRRL</sequence>
<name>A0A6U5L561_9STRA</name>
<dbReference type="GO" id="GO:0031146">
    <property type="term" value="P:SCF-dependent proteasomal ubiquitin-dependent protein catabolic process"/>
    <property type="evidence" value="ECO:0007669"/>
    <property type="project" value="TreeGrafter"/>
</dbReference>
<feature type="domain" description="F-box" evidence="3">
    <location>
        <begin position="141"/>
        <end position="187"/>
    </location>
</feature>
<accession>A0A6U5L561</accession>
<reference evidence="5" key="1">
    <citation type="submission" date="2021-01" db="EMBL/GenBank/DDBJ databases">
        <authorList>
            <person name="Corre E."/>
            <person name="Pelletier E."/>
            <person name="Niang G."/>
            <person name="Scheremetjew M."/>
            <person name="Finn R."/>
            <person name="Kale V."/>
            <person name="Holt S."/>
            <person name="Cochrane G."/>
            <person name="Meng A."/>
            <person name="Brown T."/>
            <person name="Cohen L."/>
        </authorList>
    </citation>
    <scope>NUCLEOTIDE SEQUENCE</scope>
    <source>
        <strain evidence="5">CCMP 410</strain>
    </source>
</reference>
<dbReference type="PROSITE" id="PS50181">
    <property type="entry name" value="FBOX"/>
    <property type="match status" value="1"/>
</dbReference>
<feature type="compositionally biased region" description="Acidic residues" evidence="2">
    <location>
        <begin position="98"/>
        <end position="111"/>
    </location>
</feature>
<proteinExistence type="predicted"/>
<protein>
    <recommendedName>
        <fullName evidence="3">F-box domain-containing protein</fullName>
    </recommendedName>
</protein>
<dbReference type="Pfam" id="PF12937">
    <property type="entry name" value="F-box-like"/>
    <property type="match status" value="1"/>
</dbReference>
<dbReference type="InterPro" id="IPR001810">
    <property type="entry name" value="F-box_dom"/>
</dbReference>
<gene>
    <name evidence="4" type="ORF">GOCE00092_LOCUS12537</name>
    <name evidence="5" type="ORF">GOCE00092_LOCUS12538</name>
</gene>
<dbReference type="SUPFAM" id="SSF81383">
    <property type="entry name" value="F-box domain"/>
    <property type="match status" value="1"/>
</dbReference>
<dbReference type="EMBL" id="HBGK01024165">
    <property type="protein sequence ID" value="CAD9283626.1"/>
    <property type="molecule type" value="Transcribed_RNA"/>
</dbReference>
<dbReference type="Gene3D" id="1.20.1280.50">
    <property type="match status" value="1"/>
</dbReference>
<dbReference type="PANTHER" id="PTHR12874">
    <property type="entry name" value="F-BOX ONLY PROTEIN 48-RELATED"/>
    <property type="match status" value="1"/>
</dbReference>
<evidence type="ECO:0000256" key="1">
    <source>
        <dbReference type="ARBA" id="ARBA00022786"/>
    </source>
</evidence>
<keyword evidence="1" id="KW-0833">Ubl conjugation pathway</keyword>
<dbReference type="InterPro" id="IPR045464">
    <property type="entry name" value="Hrt3/FBXO9_C"/>
</dbReference>
<evidence type="ECO:0000313" key="5">
    <source>
        <dbReference type="EMBL" id="CAD9283626.1"/>
    </source>
</evidence>
<evidence type="ECO:0000313" key="4">
    <source>
        <dbReference type="EMBL" id="CAD9283625.1"/>
    </source>
</evidence>
<feature type="region of interest" description="Disordered" evidence="2">
    <location>
        <begin position="86"/>
        <end position="116"/>
    </location>
</feature>
<dbReference type="InterPro" id="IPR036047">
    <property type="entry name" value="F-box-like_dom_sf"/>
</dbReference>
<feature type="compositionally biased region" description="Basic and acidic residues" evidence="2">
    <location>
        <begin position="87"/>
        <end position="97"/>
    </location>
</feature>
<dbReference type="PANTHER" id="PTHR12874:SF9">
    <property type="entry name" value="F-BOX ONLY PROTEIN 48"/>
    <property type="match status" value="1"/>
</dbReference>
<dbReference type="GO" id="GO:0019005">
    <property type="term" value="C:SCF ubiquitin ligase complex"/>
    <property type="evidence" value="ECO:0007669"/>
    <property type="project" value="TreeGrafter"/>
</dbReference>
<dbReference type="EMBL" id="HBGK01024164">
    <property type="protein sequence ID" value="CAD9283625.1"/>
    <property type="molecule type" value="Transcribed_RNA"/>
</dbReference>
<dbReference type="AlphaFoldDB" id="A0A6U5L561"/>
<dbReference type="GO" id="GO:0005737">
    <property type="term" value="C:cytoplasm"/>
    <property type="evidence" value="ECO:0007669"/>
    <property type="project" value="TreeGrafter"/>
</dbReference>
<dbReference type="Pfam" id="PF19270">
    <property type="entry name" value="FBO_C"/>
    <property type="match status" value="1"/>
</dbReference>
<evidence type="ECO:0000259" key="3">
    <source>
        <dbReference type="PROSITE" id="PS50181"/>
    </source>
</evidence>
<organism evidence="5">
    <name type="scientific">Grammatophora oceanica</name>
    <dbReference type="NCBI Taxonomy" id="210454"/>
    <lineage>
        <taxon>Eukaryota</taxon>
        <taxon>Sar</taxon>
        <taxon>Stramenopiles</taxon>
        <taxon>Ochrophyta</taxon>
        <taxon>Bacillariophyta</taxon>
        <taxon>Fragilariophyceae</taxon>
        <taxon>Fragilariophycidae</taxon>
        <taxon>Rhabdonematales</taxon>
        <taxon>Grammatophoraceae</taxon>
        <taxon>Grammatophora</taxon>
    </lineage>
</organism>